<dbReference type="InterPro" id="IPR051243">
    <property type="entry name" value="PcG_WD-repeat"/>
</dbReference>
<keyword evidence="10" id="KW-1185">Reference proteome</keyword>
<dbReference type="InterPro" id="IPR001680">
    <property type="entry name" value="WD40_rpt"/>
</dbReference>
<dbReference type="PROSITE" id="PS50294">
    <property type="entry name" value="WD_REPEATS_REGION"/>
    <property type="match status" value="2"/>
</dbReference>
<keyword evidence="8" id="KW-0812">Transmembrane</keyword>
<keyword evidence="4" id="KW-0805">Transcription regulation</keyword>
<feature type="repeat" description="WD" evidence="6">
    <location>
        <begin position="123"/>
        <end position="158"/>
    </location>
</feature>
<dbReference type="Pfam" id="PF00400">
    <property type="entry name" value="WD40"/>
    <property type="match status" value="2"/>
</dbReference>
<dbReference type="Proteomes" id="UP000887226">
    <property type="component" value="Unassembled WGS sequence"/>
</dbReference>
<evidence type="ECO:0000256" key="1">
    <source>
        <dbReference type="ARBA" id="ARBA00008075"/>
    </source>
</evidence>
<feature type="transmembrane region" description="Helical" evidence="8">
    <location>
        <begin position="475"/>
        <end position="496"/>
    </location>
</feature>
<evidence type="ECO:0000256" key="8">
    <source>
        <dbReference type="SAM" id="Phobius"/>
    </source>
</evidence>
<dbReference type="SMART" id="SM00320">
    <property type="entry name" value="WD40"/>
    <property type="match status" value="3"/>
</dbReference>
<evidence type="ECO:0000256" key="7">
    <source>
        <dbReference type="SAM" id="MobiDB-lite"/>
    </source>
</evidence>
<evidence type="ECO:0000313" key="10">
    <source>
        <dbReference type="Proteomes" id="UP000887226"/>
    </source>
</evidence>
<dbReference type="Gene3D" id="2.130.10.10">
    <property type="entry name" value="YVTN repeat-like/Quinoprotein amine dehydrogenase"/>
    <property type="match status" value="1"/>
</dbReference>
<keyword evidence="2 6" id="KW-0853">WD repeat</keyword>
<keyword evidence="5" id="KW-0804">Transcription</keyword>
<keyword evidence="3" id="KW-0677">Repeat</keyword>
<dbReference type="PROSITE" id="PS50082">
    <property type="entry name" value="WD_REPEATS_2"/>
    <property type="match status" value="2"/>
</dbReference>
<feature type="repeat" description="WD" evidence="6">
    <location>
        <begin position="172"/>
        <end position="203"/>
    </location>
</feature>
<name>A0A9P8CB09_9HELO</name>
<dbReference type="InterPro" id="IPR036322">
    <property type="entry name" value="WD40_repeat_dom_sf"/>
</dbReference>
<evidence type="ECO:0000256" key="5">
    <source>
        <dbReference type="ARBA" id="ARBA00023163"/>
    </source>
</evidence>
<keyword evidence="8" id="KW-1133">Transmembrane helix</keyword>
<reference evidence="9" key="1">
    <citation type="journal article" date="2021" name="IMA Fungus">
        <title>Genomic characterization of three marine fungi, including Emericellopsis atlantica sp. nov. with signatures of a generalist lifestyle and marine biomass degradation.</title>
        <authorList>
            <person name="Hagestad O.C."/>
            <person name="Hou L."/>
            <person name="Andersen J.H."/>
            <person name="Hansen E.H."/>
            <person name="Altermark B."/>
            <person name="Li C."/>
            <person name="Kuhnert E."/>
            <person name="Cox R.J."/>
            <person name="Crous P.W."/>
            <person name="Spatafora J.W."/>
            <person name="Lail K."/>
            <person name="Amirebrahimi M."/>
            <person name="Lipzen A."/>
            <person name="Pangilinan J."/>
            <person name="Andreopoulos W."/>
            <person name="Hayes R.D."/>
            <person name="Ng V."/>
            <person name="Grigoriev I.V."/>
            <person name="Jackson S.A."/>
            <person name="Sutton T.D.S."/>
            <person name="Dobson A.D.W."/>
            <person name="Rama T."/>
        </authorList>
    </citation>
    <scope>NUCLEOTIDE SEQUENCE</scope>
    <source>
        <strain evidence="9">TRa3180A</strain>
    </source>
</reference>
<organism evidence="9 10">
    <name type="scientific">Calycina marina</name>
    <dbReference type="NCBI Taxonomy" id="1763456"/>
    <lineage>
        <taxon>Eukaryota</taxon>
        <taxon>Fungi</taxon>
        <taxon>Dikarya</taxon>
        <taxon>Ascomycota</taxon>
        <taxon>Pezizomycotina</taxon>
        <taxon>Leotiomycetes</taxon>
        <taxon>Helotiales</taxon>
        <taxon>Pezizellaceae</taxon>
        <taxon>Calycina</taxon>
    </lineage>
</organism>
<sequence>MPPTMAFKNGEKHEWELPRFRESHQIPDGGDLWSVKFYPYTKPGIDPIFAVVGGQHILVYRMPIGKKGLEVIQSIVDLETDTDHFACAWTKDLKTNEPLLCVAGTNAKILIIEILSGKLIQTLPGHGGPINDLAISPINPKILASASDDQTVRIWTLDPDYKNQPCAAILEGDGHRDTIQSVAWHATGRYLLSGGIDRQIILWVVPKFPDENTGRDKPTRIFYPHFSTTQVHMYIVDCVAFHDDLIISKADREGSIVLWSITNFSSRNPPPPPLTAPTVRDLDNDTRSAFSTGLSPTEMYTRLLQFSIPETDVMFMRFGFFKGHGIPGSPATAMYENFGGGKGGPVLAMCNMNSRMSFWDFSRLEEHAKYMDTVKDNPDTKRPAFLVPFKSRNRGGKSSNPMGRLASESRVSPSASSERSSTFAESVEKGAKAAADVEKSKDIWAKKYAMGNAQVNLLPHKEEMVKGLSFLGRQVAWSVGGEWCVVVGSLGVIGIFERWSEK</sequence>
<dbReference type="InterPro" id="IPR015943">
    <property type="entry name" value="WD40/YVTN_repeat-like_dom_sf"/>
</dbReference>
<feature type="compositionally biased region" description="Low complexity" evidence="7">
    <location>
        <begin position="406"/>
        <end position="425"/>
    </location>
</feature>
<dbReference type="SUPFAM" id="SSF50978">
    <property type="entry name" value="WD40 repeat-like"/>
    <property type="match status" value="1"/>
</dbReference>
<keyword evidence="8" id="KW-0472">Membrane</keyword>
<proteinExistence type="inferred from homology"/>
<gene>
    <name evidence="9" type="ORF">BJ878DRAFT_528422</name>
</gene>
<dbReference type="OrthoDB" id="7318948at2759"/>
<evidence type="ECO:0000256" key="4">
    <source>
        <dbReference type="ARBA" id="ARBA00023015"/>
    </source>
</evidence>
<evidence type="ECO:0000256" key="6">
    <source>
        <dbReference type="PROSITE-ProRule" id="PRU00221"/>
    </source>
</evidence>
<evidence type="ECO:0000313" key="9">
    <source>
        <dbReference type="EMBL" id="KAG9240075.1"/>
    </source>
</evidence>
<accession>A0A9P8CB09</accession>
<evidence type="ECO:0000256" key="2">
    <source>
        <dbReference type="ARBA" id="ARBA00022574"/>
    </source>
</evidence>
<comment type="similarity">
    <text evidence="1">Belongs to the WD repeat ESC family.</text>
</comment>
<comment type="caution">
    <text evidence="9">The sequence shown here is derived from an EMBL/GenBank/DDBJ whole genome shotgun (WGS) entry which is preliminary data.</text>
</comment>
<evidence type="ECO:0000256" key="3">
    <source>
        <dbReference type="ARBA" id="ARBA00022737"/>
    </source>
</evidence>
<dbReference type="PANTHER" id="PTHR10253">
    <property type="entry name" value="POLYCOMB PROTEIN"/>
    <property type="match status" value="1"/>
</dbReference>
<feature type="region of interest" description="Disordered" evidence="7">
    <location>
        <begin position="381"/>
        <end position="425"/>
    </location>
</feature>
<dbReference type="AlphaFoldDB" id="A0A9P8CB09"/>
<dbReference type="EMBL" id="MU254605">
    <property type="protein sequence ID" value="KAG9240075.1"/>
    <property type="molecule type" value="Genomic_DNA"/>
</dbReference>
<protein>
    <submittedName>
        <fullName evidence="9">WD40-repeat-containing domain protein</fullName>
    </submittedName>
</protein>